<keyword evidence="7" id="KW-1185">Reference proteome</keyword>
<keyword evidence="4" id="KW-0812">Transmembrane</keyword>
<comment type="caution">
    <text evidence="6">The sequence shown here is derived from an EMBL/GenBank/DDBJ whole genome shotgun (WGS) entry which is preliminary data.</text>
</comment>
<keyword evidence="4" id="KW-1133">Transmembrane helix</keyword>
<name>A0ABT6YHU0_9BACT</name>
<evidence type="ECO:0000256" key="3">
    <source>
        <dbReference type="SAM" id="MobiDB-lite"/>
    </source>
</evidence>
<dbReference type="PANTHER" id="PTHR37813:SF1">
    <property type="entry name" value="FELS-2 PROPHAGE PROTEIN"/>
    <property type="match status" value="1"/>
</dbReference>
<accession>A0ABT6YHU0</accession>
<feature type="region of interest" description="Disordered" evidence="3">
    <location>
        <begin position="670"/>
        <end position="747"/>
    </location>
</feature>
<reference evidence="6 7" key="1">
    <citation type="submission" date="2023-05" db="EMBL/GenBank/DDBJ databases">
        <title>Novel species of genus Flectobacillus isolated from stream in China.</title>
        <authorList>
            <person name="Lu H."/>
        </authorList>
    </citation>
    <scope>NUCLEOTIDE SEQUENCE [LARGE SCALE GENOMIC DNA]</scope>
    <source>
        <strain evidence="6 7">DC10W</strain>
    </source>
</reference>
<evidence type="ECO:0000259" key="5">
    <source>
        <dbReference type="Pfam" id="PF10145"/>
    </source>
</evidence>
<dbReference type="Pfam" id="PF10145">
    <property type="entry name" value="PhageMin_Tail"/>
    <property type="match status" value="1"/>
</dbReference>
<evidence type="ECO:0000256" key="1">
    <source>
        <dbReference type="ARBA" id="ARBA00022612"/>
    </source>
</evidence>
<evidence type="ECO:0000313" key="7">
    <source>
        <dbReference type="Proteomes" id="UP001236569"/>
    </source>
</evidence>
<organism evidence="6 7">
    <name type="scientific">Flectobacillus longus</name>
    <dbReference type="NCBI Taxonomy" id="2984207"/>
    <lineage>
        <taxon>Bacteria</taxon>
        <taxon>Pseudomonadati</taxon>
        <taxon>Bacteroidota</taxon>
        <taxon>Cytophagia</taxon>
        <taxon>Cytophagales</taxon>
        <taxon>Flectobacillaceae</taxon>
        <taxon>Flectobacillus</taxon>
    </lineage>
</organism>
<feature type="transmembrane region" description="Helical" evidence="4">
    <location>
        <begin position="441"/>
        <end position="459"/>
    </location>
</feature>
<evidence type="ECO:0000256" key="4">
    <source>
        <dbReference type="SAM" id="Phobius"/>
    </source>
</evidence>
<feature type="compositionally biased region" description="Basic and acidic residues" evidence="3">
    <location>
        <begin position="705"/>
        <end position="747"/>
    </location>
</feature>
<dbReference type="NCBIfam" id="TIGR01760">
    <property type="entry name" value="tape_meas_TP901"/>
    <property type="match status" value="1"/>
</dbReference>
<dbReference type="EMBL" id="JASHID010000001">
    <property type="protein sequence ID" value="MDI9863007.1"/>
    <property type="molecule type" value="Genomic_DNA"/>
</dbReference>
<feature type="coiled-coil region" evidence="2">
    <location>
        <begin position="1029"/>
        <end position="1077"/>
    </location>
</feature>
<evidence type="ECO:0000313" key="6">
    <source>
        <dbReference type="EMBL" id="MDI9863007.1"/>
    </source>
</evidence>
<evidence type="ECO:0000256" key="2">
    <source>
        <dbReference type="SAM" id="Coils"/>
    </source>
</evidence>
<keyword evidence="4" id="KW-0472">Membrane</keyword>
<proteinExistence type="predicted"/>
<feature type="compositionally biased region" description="Basic and acidic residues" evidence="3">
    <location>
        <begin position="1238"/>
        <end position="1252"/>
    </location>
</feature>
<feature type="coiled-coil region" evidence="2">
    <location>
        <begin position="859"/>
        <end position="902"/>
    </location>
</feature>
<feature type="domain" description="Phage tail tape measure protein" evidence="5">
    <location>
        <begin position="193"/>
        <end position="373"/>
    </location>
</feature>
<dbReference type="InterPro" id="IPR010090">
    <property type="entry name" value="Phage_tape_meas"/>
</dbReference>
<feature type="transmembrane region" description="Helical" evidence="4">
    <location>
        <begin position="471"/>
        <end position="493"/>
    </location>
</feature>
<dbReference type="PANTHER" id="PTHR37813">
    <property type="entry name" value="FELS-2 PROPHAGE PROTEIN"/>
    <property type="match status" value="1"/>
</dbReference>
<sequence length="1360" mass="148562">MNLVEESTVVFRLDGRPFISELSQIEAQLVEAKDKLAGLEKGTKEWADQKAVVRELASAVETARHQMDLSELTVKQLTDLQRDMVKVMKDSVVGSEEYNAAAQRLSEINPILQGVRDDMRSLGEEPEKQKGIWEQFKEDFTRAFSVVSVFEAGKAVYDFVSDSVREFKVFQSAAADLSAVTGATGDDLKYLTDTAKETAPEFGMMGSEMLEAYKMMASAKPELLDQKELLASTTNEAIKLAQASKMELGPATDALASSLNQFGEPASSASRFINVMAAGAKEGSAEIDQMASALKNSGTVAASSKVSFEQTNAVLQSLSSISLKGGEAGTQLKNVLLTLSAGANETNPQVVGLDKAIENLGKKQLSTAEIAKLFGKENVTAAQHIITHGKEITELTKRITGTNEAYTQAAINTSTLDFQTKQATSTLNTLKVEIGSSLEPVIVKLIASFITFVNTIRAVPSFVRENKDMFIALGAAILAFNGHLIVATASSLAHAAGEKAATIAKTASTSAQWLLNTALTANPIGAVVAGIALLVGGLVTWYKNSESLRAVINGLWESIKVGVDYVQKLTTKITSFIQESTLIQGAVGVISTGVEKMMSILNTGWAIVSTVLGYLKSGIVALTAPINSFIALAQKAVGIFTGLLSAITPDIFKQAGNKIGSAFSQGYAEKMNEGRKAQESEHQKHLNNTADASKKTTKAIAENDVSEHKETLSKKELAAAKHRQEEIKRAKDKAQKEREDQLKEENQALNEIKKMDIERIKDENAREVAQLKFKHQQELAQIAQSKASQTTKAAWEKALNDKLIRDIEALETKARNEKVADEKKAASEIAKDQDTKRQAKIKNSFDAEKAINEFELLTARNNQNEIQRLKLQRLDIEKRETLAKLDAELQAEKRTLQEAYESEVAKAAASGRDTTEIHRRYRADQMSLDQKYLAESSLAIANYQQAKTKEQEDHNKLREENHKKFYAGLKALMDGDYNGFIAGLTAKLGADTKNLDARTKNFVSHTDKVGEYANMGFDFLKKLSDLRLQQDVNNLNKEKETQLKAWEEKYSKGLISKDEYESKTDELNKQYAAKEQQLRKEAFEKQKKMDIAQALINGALAVVKSLAMFGWPFGLIAAAAAGVMTAVQVASISSRTFAQKGAVIKNAGVPQGSRHGNKYGDAGIQLIDRTTGHEIGEMEGGEPIMILSRNTYQNNRPVVDKLLHSSLHRNGAPIYRDGGLMFDNGGTLDESVQDRIREKREAERQQQEEKQQSDAVQAEANTTAGDGNSPAANNGMGDTTAQEQAIAENTKLQKEIASGVTNTVQELKDSNLTEREILSELRGMRGDMNRLLNSINSNTAKTADRTANLSSLAVIASKFK</sequence>
<feature type="transmembrane region" description="Helical" evidence="4">
    <location>
        <begin position="513"/>
        <end position="539"/>
    </location>
</feature>
<dbReference type="RefSeq" id="WP_283368354.1">
    <property type="nucleotide sequence ID" value="NZ_JASHID010000001.1"/>
</dbReference>
<gene>
    <name evidence="6" type="ORF">QM480_01620</name>
</gene>
<feature type="compositionally biased region" description="Polar residues" evidence="3">
    <location>
        <begin position="1253"/>
        <end position="1277"/>
    </location>
</feature>
<keyword evidence="1" id="KW-1188">Viral release from host cell</keyword>
<feature type="region of interest" description="Disordered" evidence="3">
    <location>
        <begin position="1238"/>
        <end position="1277"/>
    </location>
</feature>
<protein>
    <submittedName>
        <fullName evidence="6">Phage tail tape measure protein</fullName>
    </submittedName>
</protein>
<keyword evidence="2" id="KW-0175">Coiled coil</keyword>
<feature type="compositionally biased region" description="Basic and acidic residues" evidence="3">
    <location>
        <begin position="670"/>
        <end position="684"/>
    </location>
</feature>
<dbReference type="Proteomes" id="UP001236569">
    <property type="component" value="Unassembled WGS sequence"/>
</dbReference>